<name>A0ABR2KCH6_9EUKA</name>
<dbReference type="InterPro" id="IPR001487">
    <property type="entry name" value="Bromodomain"/>
</dbReference>
<sequence>MSKPSIDPEILENGEAKWKYHKDVCASIVTELRGYPCSYLFEEPRECKIVDQGKVLSFQIILDNINNGVYTQLKDWVLDMKLLLTTGFKVHKRPSEFAICYDFVQRFMKKSRRLNLTSLRSWSKTIMAYKLKIDSLLQTSPPAARKYFPTTIPQIEYTTKKIGLPQIEFIKKNSLELQDPNDIHSLLNIIRLDVNSVEPQNGLLDIDLCTLSMPTRCKIYDFMRSRIKENDQDHAL</sequence>
<organism evidence="3 4">
    <name type="scientific">Tritrichomonas musculus</name>
    <dbReference type="NCBI Taxonomy" id="1915356"/>
    <lineage>
        <taxon>Eukaryota</taxon>
        <taxon>Metamonada</taxon>
        <taxon>Parabasalia</taxon>
        <taxon>Tritrichomonadida</taxon>
        <taxon>Tritrichomonadidae</taxon>
        <taxon>Tritrichomonas</taxon>
    </lineage>
</organism>
<evidence type="ECO:0000313" key="4">
    <source>
        <dbReference type="Proteomes" id="UP001470230"/>
    </source>
</evidence>
<dbReference type="Proteomes" id="UP001470230">
    <property type="component" value="Unassembled WGS sequence"/>
</dbReference>
<dbReference type="SUPFAM" id="SSF47370">
    <property type="entry name" value="Bromodomain"/>
    <property type="match status" value="1"/>
</dbReference>
<dbReference type="Pfam" id="PF00439">
    <property type="entry name" value="Bromodomain"/>
    <property type="match status" value="1"/>
</dbReference>
<feature type="domain" description="Bromo" evidence="2">
    <location>
        <begin position="25"/>
        <end position="97"/>
    </location>
</feature>
<gene>
    <name evidence="3" type="ORF">M9Y10_039231</name>
</gene>
<evidence type="ECO:0000259" key="2">
    <source>
        <dbReference type="Pfam" id="PF00439"/>
    </source>
</evidence>
<keyword evidence="4" id="KW-1185">Reference proteome</keyword>
<dbReference type="InterPro" id="IPR036427">
    <property type="entry name" value="Bromodomain-like_sf"/>
</dbReference>
<dbReference type="EMBL" id="JAPFFF010000006">
    <property type="protein sequence ID" value="KAK8888167.1"/>
    <property type="molecule type" value="Genomic_DNA"/>
</dbReference>
<proteinExistence type="predicted"/>
<evidence type="ECO:0000313" key="3">
    <source>
        <dbReference type="EMBL" id="KAK8888167.1"/>
    </source>
</evidence>
<comment type="caution">
    <text evidence="3">The sequence shown here is derived from an EMBL/GenBank/DDBJ whole genome shotgun (WGS) entry which is preliminary data.</text>
</comment>
<evidence type="ECO:0000256" key="1">
    <source>
        <dbReference type="ARBA" id="ARBA00023117"/>
    </source>
</evidence>
<accession>A0ABR2KCH6</accession>
<protein>
    <submittedName>
        <fullName evidence="3">Histidine-containing phosphotransfer protein 3</fullName>
    </submittedName>
</protein>
<keyword evidence="1" id="KW-0103">Bromodomain</keyword>
<reference evidence="3 4" key="1">
    <citation type="submission" date="2024-04" db="EMBL/GenBank/DDBJ databases">
        <title>Tritrichomonas musculus Genome.</title>
        <authorList>
            <person name="Alves-Ferreira E."/>
            <person name="Grigg M."/>
            <person name="Lorenzi H."/>
            <person name="Galac M."/>
        </authorList>
    </citation>
    <scope>NUCLEOTIDE SEQUENCE [LARGE SCALE GENOMIC DNA]</scope>
    <source>
        <strain evidence="3 4">EAF2021</strain>
    </source>
</reference>